<evidence type="ECO:0000256" key="1">
    <source>
        <dbReference type="SAM" id="Phobius"/>
    </source>
</evidence>
<dbReference type="Pfam" id="PF18895">
    <property type="entry name" value="T4SS_pilin"/>
    <property type="match status" value="1"/>
</dbReference>
<feature type="transmembrane region" description="Helical" evidence="1">
    <location>
        <begin position="35"/>
        <end position="54"/>
    </location>
</feature>
<evidence type="ECO:0000313" key="4">
    <source>
        <dbReference type="Proteomes" id="UP000176221"/>
    </source>
</evidence>
<feature type="chain" id="PRO_5009583765" evidence="2">
    <location>
        <begin position="20"/>
        <end position="121"/>
    </location>
</feature>
<dbReference type="STRING" id="1802319.A2928_02450"/>
<feature type="signal peptide" evidence="2">
    <location>
        <begin position="1"/>
        <end position="19"/>
    </location>
</feature>
<reference evidence="3 4" key="1">
    <citation type="journal article" date="2016" name="Nat. Commun.">
        <title>Thousands of microbial genomes shed light on interconnected biogeochemical processes in an aquifer system.</title>
        <authorList>
            <person name="Anantharaman K."/>
            <person name="Brown C.T."/>
            <person name="Hug L.A."/>
            <person name="Sharon I."/>
            <person name="Castelle C.J."/>
            <person name="Probst A.J."/>
            <person name="Thomas B.C."/>
            <person name="Singh A."/>
            <person name="Wilkins M.J."/>
            <person name="Karaoz U."/>
            <person name="Brodie E.L."/>
            <person name="Williams K.H."/>
            <person name="Hubbard S.S."/>
            <person name="Banfield J.F."/>
        </authorList>
    </citation>
    <scope>NUCLEOTIDE SEQUENCE [LARGE SCALE GENOMIC DNA]</scope>
</reference>
<organism evidence="3 4">
    <name type="scientific">Candidatus Taylorbacteria bacterium RIFCSPLOWO2_01_FULL_45_15b</name>
    <dbReference type="NCBI Taxonomy" id="1802319"/>
    <lineage>
        <taxon>Bacteria</taxon>
        <taxon>Candidatus Tayloriibacteriota</taxon>
    </lineage>
</organism>
<evidence type="ECO:0000313" key="3">
    <source>
        <dbReference type="EMBL" id="OHA33954.1"/>
    </source>
</evidence>
<keyword evidence="1" id="KW-1133">Transmembrane helix</keyword>
<proteinExistence type="predicted"/>
<name>A0A1G2NCY8_9BACT</name>
<accession>A0A1G2NCY8</accession>
<sequence length="121" mass="12900">MKKVLLTLSLAFVPAVASAQQVLGNINNLVVTAGNILRSVIPILFVLALIVFFWGLIRFLTKADDEEAKANGRRLMVWGIIALFVMASVWGLVSFLGDAVGIDQGQDIPAVPGVSPRAGAR</sequence>
<keyword evidence="2" id="KW-0732">Signal</keyword>
<dbReference type="InterPro" id="IPR043993">
    <property type="entry name" value="T4SS_pilin"/>
</dbReference>
<dbReference type="Proteomes" id="UP000176221">
    <property type="component" value="Unassembled WGS sequence"/>
</dbReference>
<keyword evidence="1" id="KW-0812">Transmembrane</keyword>
<protein>
    <submittedName>
        <fullName evidence="3">Uncharacterized protein</fullName>
    </submittedName>
</protein>
<evidence type="ECO:0000256" key="2">
    <source>
        <dbReference type="SAM" id="SignalP"/>
    </source>
</evidence>
<comment type="caution">
    <text evidence="3">The sequence shown here is derived from an EMBL/GenBank/DDBJ whole genome shotgun (WGS) entry which is preliminary data.</text>
</comment>
<keyword evidence="1" id="KW-0472">Membrane</keyword>
<dbReference type="EMBL" id="MHRX01000020">
    <property type="protein sequence ID" value="OHA33954.1"/>
    <property type="molecule type" value="Genomic_DNA"/>
</dbReference>
<dbReference type="AlphaFoldDB" id="A0A1G2NCY8"/>
<gene>
    <name evidence="3" type="ORF">A2928_02450</name>
</gene>
<feature type="transmembrane region" description="Helical" evidence="1">
    <location>
        <begin position="75"/>
        <end position="96"/>
    </location>
</feature>